<proteinExistence type="predicted"/>
<evidence type="ECO:0000256" key="1">
    <source>
        <dbReference type="SAM" id="MobiDB-lite"/>
    </source>
</evidence>
<feature type="region of interest" description="Disordered" evidence="1">
    <location>
        <begin position="98"/>
        <end position="141"/>
    </location>
</feature>
<feature type="non-terminal residue" evidence="3">
    <location>
        <position position="166"/>
    </location>
</feature>
<dbReference type="AlphaFoldDB" id="A0A6J1WBK2"/>
<sequence length="166" mass="18146">MSDYIPSISSVDLRWSCYVSDSTSSAPFLERDQFVAPEESAPQKHSSTGVLLTTDLQQAKSNSVLLQREANTLAMQRKWDSLSEGSALTLKLLGKEMERRNGQADSPEDSMGVKSNRDIELELSSLDTDEAEGQGEPMEVRSLDSTHVWAIMGLLSPECQSGTSSS</sequence>
<accession>A0A6J1WBK2</accession>
<evidence type="ECO:0000313" key="2">
    <source>
        <dbReference type="Proteomes" id="UP000504612"/>
    </source>
</evidence>
<dbReference type="GeneID" id="113432363"/>
<reference evidence="3" key="1">
    <citation type="submission" date="2025-08" db="UniProtKB">
        <authorList>
            <consortium name="RefSeq"/>
        </authorList>
    </citation>
    <scope>IDENTIFICATION</scope>
</reference>
<dbReference type="KEGG" id="nss:113432363"/>
<name>A0A6J1WBK2_9SAUR</name>
<organism evidence="2 3">
    <name type="scientific">Notechis scutatus</name>
    <name type="common">mainland tiger snake</name>
    <dbReference type="NCBI Taxonomy" id="8663"/>
    <lineage>
        <taxon>Eukaryota</taxon>
        <taxon>Metazoa</taxon>
        <taxon>Chordata</taxon>
        <taxon>Craniata</taxon>
        <taxon>Vertebrata</taxon>
        <taxon>Euteleostomi</taxon>
        <taxon>Lepidosauria</taxon>
        <taxon>Squamata</taxon>
        <taxon>Bifurcata</taxon>
        <taxon>Unidentata</taxon>
        <taxon>Episquamata</taxon>
        <taxon>Toxicofera</taxon>
        <taxon>Serpentes</taxon>
        <taxon>Colubroidea</taxon>
        <taxon>Elapidae</taxon>
        <taxon>Hydrophiinae</taxon>
        <taxon>Notechis</taxon>
    </lineage>
</organism>
<keyword evidence="2" id="KW-1185">Reference proteome</keyword>
<dbReference type="RefSeq" id="XP_026550308.1">
    <property type="nucleotide sequence ID" value="XM_026694523.1"/>
</dbReference>
<protein>
    <submittedName>
        <fullName evidence="3">Roquin-2-like</fullName>
    </submittedName>
</protein>
<dbReference type="Proteomes" id="UP000504612">
    <property type="component" value="Unplaced"/>
</dbReference>
<gene>
    <name evidence="3" type="primary">LOC113432363</name>
</gene>
<evidence type="ECO:0000313" key="3">
    <source>
        <dbReference type="RefSeq" id="XP_026550308.1"/>
    </source>
</evidence>